<dbReference type="RefSeq" id="WP_197356100.1">
    <property type="nucleotide sequence ID" value="NZ_CP036298.1"/>
</dbReference>
<name>A0A518G153_9BACT</name>
<keyword evidence="1" id="KW-0812">Transmembrane</keyword>
<keyword evidence="1" id="KW-0472">Membrane</keyword>
<keyword evidence="1" id="KW-1133">Transmembrane helix</keyword>
<protein>
    <submittedName>
        <fullName evidence="2">Uncharacterized protein</fullName>
    </submittedName>
</protein>
<dbReference type="Proteomes" id="UP000318017">
    <property type="component" value="Chromosome"/>
</dbReference>
<gene>
    <name evidence="2" type="ORF">Q31a_06110</name>
</gene>
<organism evidence="2 3">
    <name type="scientific">Aureliella helgolandensis</name>
    <dbReference type="NCBI Taxonomy" id="2527968"/>
    <lineage>
        <taxon>Bacteria</taxon>
        <taxon>Pseudomonadati</taxon>
        <taxon>Planctomycetota</taxon>
        <taxon>Planctomycetia</taxon>
        <taxon>Pirellulales</taxon>
        <taxon>Pirellulaceae</taxon>
        <taxon>Aureliella</taxon>
    </lineage>
</organism>
<dbReference type="AlphaFoldDB" id="A0A518G153"/>
<reference evidence="2 3" key="1">
    <citation type="submission" date="2019-02" db="EMBL/GenBank/DDBJ databases">
        <title>Deep-cultivation of Planctomycetes and their phenomic and genomic characterization uncovers novel biology.</title>
        <authorList>
            <person name="Wiegand S."/>
            <person name="Jogler M."/>
            <person name="Boedeker C."/>
            <person name="Pinto D."/>
            <person name="Vollmers J."/>
            <person name="Rivas-Marin E."/>
            <person name="Kohn T."/>
            <person name="Peeters S.H."/>
            <person name="Heuer A."/>
            <person name="Rast P."/>
            <person name="Oberbeckmann S."/>
            <person name="Bunk B."/>
            <person name="Jeske O."/>
            <person name="Meyerdierks A."/>
            <person name="Storesund J.E."/>
            <person name="Kallscheuer N."/>
            <person name="Luecker S."/>
            <person name="Lage O.M."/>
            <person name="Pohl T."/>
            <person name="Merkel B.J."/>
            <person name="Hornburger P."/>
            <person name="Mueller R.-W."/>
            <person name="Bruemmer F."/>
            <person name="Labrenz M."/>
            <person name="Spormann A.M."/>
            <person name="Op den Camp H."/>
            <person name="Overmann J."/>
            <person name="Amann R."/>
            <person name="Jetten M.S.M."/>
            <person name="Mascher T."/>
            <person name="Medema M.H."/>
            <person name="Devos D.P."/>
            <person name="Kaster A.-K."/>
            <person name="Ovreas L."/>
            <person name="Rohde M."/>
            <person name="Galperin M.Y."/>
            <person name="Jogler C."/>
        </authorList>
    </citation>
    <scope>NUCLEOTIDE SEQUENCE [LARGE SCALE GENOMIC DNA]</scope>
    <source>
        <strain evidence="2 3">Q31a</strain>
    </source>
</reference>
<evidence type="ECO:0000256" key="1">
    <source>
        <dbReference type="SAM" id="Phobius"/>
    </source>
</evidence>
<proteinExistence type="predicted"/>
<keyword evidence="3" id="KW-1185">Reference proteome</keyword>
<evidence type="ECO:0000313" key="2">
    <source>
        <dbReference type="EMBL" id="QDV22327.1"/>
    </source>
</evidence>
<feature type="transmembrane region" description="Helical" evidence="1">
    <location>
        <begin position="32"/>
        <end position="58"/>
    </location>
</feature>
<sequence length="70" mass="7448">MPPMHTSPTASPARPLRHCTSLRRRGAAAIEVVLATAVTLPLAVVIFFLGAQICGYVFRALGGLLTMPFL</sequence>
<evidence type="ECO:0000313" key="3">
    <source>
        <dbReference type="Proteomes" id="UP000318017"/>
    </source>
</evidence>
<accession>A0A518G153</accession>
<dbReference type="KEGG" id="ahel:Q31a_06110"/>
<dbReference type="EMBL" id="CP036298">
    <property type="protein sequence ID" value="QDV22327.1"/>
    <property type="molecule type" value="Genomic_DNA"/>
</dbReference>